<comment type="subunit">
    <text evidence="7">The complex comprises the extracytoplasmic solute receptor protein and the two transmembrane proteins.</text>
</comment>
<feature type="domain" description="Tripartite ATP-independent periplasmic transporters DctQ component" evidence="8">
    <location>
        <begin position="39"/>
        <end position="172"/>
    </location>
</feature>
<keyword evidence="4 7" id="KW-0812">Transmembrane</keyword>
<proteinExistence type="inferred from homology"/>
<comment type="caution">
    <text evidence="9">The sequence shown here is derived from an EMBL/GenBank/DDBJ whole genome shotgun (WGS) entry which is preliminary data.</text>
</comment>
<evidence type="ECO:0000313" key="10">
    <source>
        <dbReference type="Proteomes" id="UP000814385"/>
    </source>
</evidence>
<evidence type="ECO:0000256" key="2">
    <source>
        <dbReference type="ARBA" id="ARBA00022448"/>
    </source>
</evidence>
<organism evidence="9 10">
    <name type="scientific">Billgrantia campisalis</name>
    <dbReference type="NCBI Taxonomy" id="74661"/>
    <lineage>
        <taxon>Bacteria</taxon>
        <taxon>Pseudomonadati</taxon>
        <taxon>Pseudomonadota</taxon>
        <taxon>Gammaproteobacteria</taxon>
        <taxon>Oceanospirillales</taxon>
        <taxon>Halomonadaceae</taxon>
        <taxon>Billgrantia</taxon>
    </lineage>
</organism>
<evidence type="ECO:0000256" key="1">
    <source>
        <dbReference type="ARBA" id="ARBA00004651"/>
    </source>
</evidence>
<feature type="transmembrane region" description="Helical" evidence="7">
    <location>
        <begin position="21"/>
        <end position="43"/>
    </location>
</feature>
<protein>
    <recommendedName>
        <fullName evidence="7">TRAP transporter small permease protein</fullName>
    </recommendedName>
</protein>
<comment type="similarity">
    <text evidence="7">Belongs to the TRAP transporter small permease family.</text>
</comment>
<evidence type="ECO:0000256" key="7">
    <source>
        <dbReference type="RuleBase" id="RU369079"/>
    </source>
</evidence>
<dbReference type="RefSeq" id="WP_238978086.1">
    <property type="nucleotide sequence ID" value="NZ_JABFUC010000012.1"/>
</dbReference>
<accession>A0ABS9PAZ6</accession>
<evidence type="ECO:0000256" key="3">
    <source>
        <dbReference type="ARBA" id="ARBA00022475"/>
    </source>
</evidence>
<reference evidence="9 10" key="1">
    <citation type="submission" date="2020-05" db="EMBL/GenBank/DDBJ databases">
        <title>Comparative genomic analysis of denitrifying bacteria from Halomonas genus.</title>
        <authorList>
            <person name="Wang L."/>
            <person name="Shao Z."/>
        </authorList>
    </citation>
    <scope>NUCLEOTIDE SEQUENCE [LARGE SCALE GENOMIC DNA]</scope>
    <source>
        <strain evidence="9 10">A4</strain>
    </source>
</reference>
<name>A0ABS9PAZ6_9GAMM</name>
<dbReference type="EMBL" id="JABFUC010000012">
    <property type="protein sequence ID" value="MCG6658937.1"/>
    <property type="molecule type" value="Genomic_DNA"/>
</dbReference>
<evidence type="ECO:0000256" key="4">
    <source>
        <dbReference type="ARBA" id="ARBA00022692"/>
    </source>
</evidence>
<keyword evidence="7" id="KW-0997">Cell inner membrane</keyword>
<evidence type="ECO:0000256" key="5">
    <source>
        <dbReference type="ARBA" id="ARBA00022989"/>
    </source>
</evidence>
<gene>
    <name evidence="9" type="ORF">HOP52_14345</name>
</gene>
<keyword evidence="10" id="KW-1185">Reference proteome</keyword>
<comment type="subcellular location">
    <subcellularLocation>
        <location evidence="7">Cell inner membrane</location>
        <topology evidence="7">Multi-pass membrane protein</topology>
    </subcellularLocation>
    <subcellularLocation>
        <location evidence="1">Cell membrane</location>
        <topology evidence="1">Multi-pass membrane protein</topology>
    </subcellularLocation>
</comment>
<sequence>MNNNNHALKSKRSHLGPEAMFGHLADGMSALGSLVIFGMMLLVCSDVVLRSLMNRPIYGVNEIMSLSIVAIVFLQLASTLKNNRMARADIFIDKLIRTSPGLGYALRALFGVAGMIAFSFVIYGTYPLWERAWHGSEYIGVPGLLTVPTWPVRMIVILGGILTAIQYAINVKGDVVLAIHSYQEKRG</sequence>
<keyword evidence="3" id="KW-1003">Cell membrane</keyword>
<dbReference type="Proteomes" id="UP000814385">
    <property type="component" value="Unassembled WGS sequence"/>
</dbReference>
<keyword evidence="6 7" id="KW-0472">Membrane</keyword>
<comment type="function">
    <text evidence="7">Part of the tripartite ATP-independent periplasmic (TRAP) transport system.</text>
</comment>
<keyword evidence="5 7" id="KW-1133">Transmembrane helix</keyword>
<evidence type="ECO:0000313" key="9">
    <source>
        <dbReference type="EMBL" id="MCG6658937.1"/>
    </source>
</evidence>
<evidence type="ECO:0000256" key="6">
    <source>
        <dbReference type="ARBA" id="ARBA00023136"/>
    </source>
</evidence>
<dbReference type="Pfam" id="PF04290">
    <property type="entry name" value="DctQ"/>
    <property type="match status" value="1"/>
</dbReference>
<keyword evidence="2 7" id="KW-0813">Transport</keyword>
<feature type="transmembrane region" description="Helical" evidence="7">
    <location>
        <begin position="63"/>
        <end position="80"/>
    </location>
</feature>
<feature type="transmembrane region" description="Helical" evidence="7">
    <location>
        <begin position="150"/>
        <end position="169"/>
    </location>
</feature>
<evidence type="ECO:0000259" key="8">
    <source>
        <dbReference type="Pfam" id="PF04290"/>
    </source>
</evidence>
<feature type="transmembrane region" description="Helical" evidence="7">
    <location>
        <begin position="101"/>
        <end position="123"/>
    </location>
</feature>
<dbReference type="InterPro" id="IPR055348">
    <property type="entry name" value="DctQ"/>
</dbReference>